<proteinExistence type="predicted"/>
<dbReference type="AlphaFoldDB" id="A0A1C6TUY4"/>
<accession>A0A1C6TUY4</accession>
<organism evidence="2 3">
    <name type="scientific">Micromonospora peucetia</name>
    <dbReference type="NCBI Taxonomy" id="47871"/>
    <lineage>
        <taxon>Bacteria</taxon>
        <taxon>Bacillati</taxon>
        <taxon>Actinomycetota</taxon>
        <taxon>Actinomycetes</taxon>
        <taxon>Micromonosporales</taxon>
        <taxon>Micromonosporaceae</taxon>
        <taxon>Micromonospora</taxon>
    </lineage>
</organism>
<reference evidence="2 3" key="1">
    <citation type="submission" date="2016-06" db="EMBL/GenBank/DDBJ databases">
        <authorList>
            <person name="Kjaerup R.B."/>
            <person name="Dalgaard T.S."/>
            <person name="Juul-Madsen H.R."/>
        </authorList>
    </citation>
    <scope>NUCLEOTIDE SEQUENCE [LARGE SCALE GENOMIC DNA]</scope>
    <source>
        <strain evidence="2 3">DSM 43363</strain>
    </source>
</reference>
<evidence type="ECO:0008006" key="4">
    <source>
        <dbReference type="Google" id="ProtNLM"/>
    </source>
</evidence>
<sequence>MPDDCPIVNPVCVPGHVLDTTAGRFLDELSEQASEAAAEMLKALVAGWLSIPTPKVSQGSCHTDASGKLVCDGTVDYLSAYTNWAVAALAVGAVLVGAIRLAWERNGRDAGTLTKGLVTMVVLAGAGVPAVQLLIGIGDAYSDWILQASADGDLGARLRAFAPAAATNGLSALMVIGISIMMFLATMVQLLLLLARGAGLVLLAGLLPLAAASGIAGSGRAIRDRYLTWLLALVLYKPAAATIYAAVFWMLGKAQDLTTLLTGLVMFCMAIVALPALMRLIAPAVSVLSSGGSGSAAMAATSAAGQIASGAIRLNASSGASGGGPGARSGGSDPGRPGGATPSAPMPAPRPSGEGARTGTAAPVPAGSGSSTATTAQTAASTAQTTGAAGAATSAAGPAGLAVTTAQAGPGTVRKVGGTASGAVGGEGA</sequence>
<name>A0A1C6TUY4_9ACTN</name>
<feature type="compositionally biased region" description="Gly residues" evidence="1">
    <location>
        <begin position="320"/>
        <end position="338"/>
    </location>
</feature>
<gene>
    <name evidence="2" type="ORF">GA0070608_0041</name>
</gene>
<dbReference type="STRING" id="47871.GA0070608_0041"/>
<feature type="compositionally biased region" description="Low complexity" evidence="1">
    <location>
        <begin position="365"/>
        <end position="400"/>
    </location>
</feature>
<evidence type="ECO:0000313" key="3">
    <source>
        <dbReference type="Proteomes" id="UP000199343"/>
    </source>
</evidence>
<dbReference type="Proteomes" id="UP000199343">
    <property type="component" value="Unassembled WGS sequence"/>
</dbReference>
<dbReference type="EMBL" id="FMIC01000001">
    <property type="protein sequence ID" value="SCL45620.1"/>
    <property type="molecule type" value="Genomic_DNA"/>
</dbReference>
<protein>
    <recommendedName>
        <fullName evidence="4">TrbL/VirB6 plasmid conjugal transfer protein</fullName>
    </recommendedName>
</protein>
<evidence type="ECO:0000256" key="1">
    <source>
        <dbReference type="SAM" id="MobiDB-lite"/>
    </source>
</evidence>
<feature type="compositionally biased region" description="Gly residues" evidence="1">
    <location>
        <begin position="419"/>
        <end position="429"/>
    </location>
</feature>
<evidence type="ECO:0000313" key="2">
    <source>
        <dbReference type="EMBL" id="SCL45620.1"/>
    </source>
</evidence>
<feature type="region of interest" description="Disordered" evidence="1">
    <location>
        <begin position="318"/>
        <end position="429"/>
    </location>
</feature>